<accession>A0A8E2JYB3</accession>
<dbReference type="EMBL" id="KV748598">
    <property type="protein sequence ID" value="OCL14234.1"/>
    <property type="molecule type" value="Genomic_DNA"/>
</dbReference>
<evidence type="ECO:0000313" key="3">
    <source>
        <dbReference type="EMBL" id="OCL14234.1"/>
    </source>
</evidence>
<organism evidence="3 4">
    <name type="scientific">Glonium stellatum</name>
    <dbReference type="NCBI Taxonomy" id="574774"/>
    <lineage>
        <taxon>Eukaryota</taxon>
        <taxon>Fungi</taxon>
        <taxon>Dikarya</taxon>
        <taxon>Ascomycota</taxon>
        <taxon>Pezizomycotina</taxon>
        <taxon>Dothideomycetes</taxon>
        <taxon>Pleosporomycetidae</taxon>
        <taxon>Gloniales</taxon>
        <taxon>Gloniaceae</taxon>
        <taxon>Glonium</taxon>
    </lineage>
</organism>
<gene>
    <name evidence="3" type="ORF">AOQ84DRAFT_222179</name>
</gene>
<feature type="compositionally biased region" description="Low complexity" evidence="1">
    <location>
        <begin position="243"/>
        <end position="259"/>
    </location>
</feature>
<dbReference type="InterPro" id="IPR011333">
    <property type="entry name" value="SKP1/BTB/POZ_sf"/>
</dbReference>
<name>A0A8E2JYB3_9PEZI</name>
<dbReference type="InterPro" id="IPR000210">
    <property type="entry name" value="BTB/POZ_dom"/>
</dbReference>
<feature type="region of interest" description="Disordered" evidence="1">
    <location>
        <begin position="214"/>
        <end position="259"/>
    </location>
</feature>
<dbReference type="Pfam" id="PF00651">
    <property type="entry name" value="BTB"/>
    <property type="match status" value="1"/>
</dbReference>
<dbReference type="Proteomes" id="UP000250140">
    <property type="component" value="Unassembled WGS sequence"/>
</dbReference>
<dbReference type="SUPFAM" id="SSF54695">
    <property type="entry name" value="POZ domain"/>
    <property type="match status" value="1"/>
</dbReference>
<reference evidence="3 4" key="1">
    <citation type="journal article" date="2016" name="Nat. Commun.">
        <title>Ectomycorrhizal ecology is imprinted in the genome of the dominant symbiotic fungus Cenococcum geophilum.</title>
        <authorList>
            <consortium name="DOE Joint Genome Institute"/>
            <person name="Peter M."/>
            <person name="Kohler A."/>
            <person name="Ohm R.A."/>
            <person name="Kuo A."/>
            <person name="Krutzmann J."/>
            <person name="Morin E."/>
            <person name="Arend M."/>
            <person name="Barry K.W."/>
            <person name="Binder M."/>
            <person name="Choi C."/>
            <person name="Clum A."/>
            <person name="Copeland A."/>
            <person name="Grisel N."/>
            <person name="Haridas S."/>
            <person name="Kipfer T."/>
            <person name="LaButti K."/>
            <person name="Lindquist E."/>
            <person name="Lipzen A."/>
            <person name="Maire R."/>
            <person name="Meier B."/>
            <person name="Mihaltcheva S."/>
            <person name="Molinier V."/>
            <person name="Murat C."/>
            <person name="Poggeler S."/>
            <person name="Quandt C.A."/>
            <person name="Sperisen C."/>
            <person name="Tritt A."/>
            <person name="Tisserant E."/>
            <person name="Crous P.W."/>
            <person name="Henrissat B."/>
            <person name="Nehls U."/>
            <person name="Egli S."/>
            <person name="Spatafora J.W."/>
            <person name="Grigoriev I.V."/>
            <person name="Martin F.M."/>
        </authorList>
    </citation>
    <scope>NUCLEOTIDE SEQUENCE [LARGE SCALE GENOMIC DNA]</scope>
    <source>
        <strain evidence="3 4">CBS 207.34</strain>
    </source>
</reference>
<sequence>MARVLSRTVLTSGILNIAVGPDDTPFDVHIELICDCSPFFDNLLKHRFTEPQEKILPLPDVDPDIFTEFLNWAYRGQIFEGMLSPKWIDLCRLWVLADKLGARELQNLVVIQCGNKYIRFGNFVDKEAVEFVYNRTPVDSPLRRMVVDTWVLKSNPEVFAAVKGEMKAEFWEDCCLALMKNAAISGERRTLQSTADFKKLYSVVESLRNVWGERSHVPDDTPRPATQEQMDNRKLRSPRPRSSRASSEMRNSSGSPSNT</sequence>
<dbReference type="OrthoDB" id="1022638at2759"/>
<dbReference type="PROSITE" id="PS50097">
    <property type="entry name" value="BTB"/>
    <property type="match status" value="1"/>
</dbReference>
<dbReference type="CDD" id="cd18186">
    <property type="entry name" value="BTB_POZ_ZBTB_KLHL-like"/>
    <property type="match status" value="1"/>
</dbReference>
<dbReference type="PANTHER" id="PTHR47843:SF3">
    <property type="entry name" value="BTB DOMAIN-CONTAINING PROTEIN"/>
    <property type="match status" value="1"/>
</dbReference>
<proteinExistence type="predicted"/>
<evidence type="ECO:0000256" key="1">
    <source>
        <dbReference type="SAM" id="MobiDB-lite"/>
    </source>
</evidence>
<dbReference type="AlphaFoldDB" id="A0A8E2JYB3"/>
<feature type="domain" description="BTB" evidence="2">
    <location>
        <begin position="11"/>
        <end position="78"/>
    </location>
</feature>
<dbReference type="Gene3D" id="3.30.710.10">
    <property type="entry name" value="Potassium Channel Kv1.1, Chain A"/>
    <property type="match status" value="1"/>
</dbReference>
<keyword evidence="4" id="KW-1185">Reference proteome</keyword>
<protein>
    <recommendedName>
        <fullName evidence="2">BTB domain-containing protein</fullName>
    </recommendedName>
</protein>
<evidence type="ECO:0000313" key="4">
    <source>
        <dbReference type="Proteomes" id="UP000250140"/>
    </source>
</evidence>
<evidence type="ECO:0000259" key="2">
    <source>
        <dbReference type="PROSITE" id="PS50097"/>
    </source>
</evidence>
<dbReference type="PANTHER" id="PTHR47843">
    <property type="entry name" value="BTB DOMAIN-CONTAINING PROTEIN-RELATED"/>
    <property type="match status" value="1"/>
</dbReference>